<protein>
    <submittedName>
        <fullName evidence="4">Uncharacterized protein LOC129929009</fullName>
    </submittedName>
</protein>
<keyword evidence="2" id="KW-0732">Signal</keyword>
<gene>
    <name evidence="4" type="primary">LOC129929009</name>
</gene>
<accession>A0A9W3BQJ3</accession>
<reference evidence="4" key="1">
    <citation type="submission" date="2025-08" db="UniProtKB">
        <authorList>
            <consortium name="RefSeq"/>
        </authorList>
    </citation>
    <scope>IDENTIFICATION</scope>
</reference>
<keyword evidence="1" id="KW-1133">Transmembrane helix</keyword>
<evidence type="ECO:0000313" key="4">
    <source>
        <dbReference type="RefSeq" id="XP_055901704.1"/>
    </source>
</evidence>
<dbReference type="OrthoDB" id="10292075at2759"/>
<name>A0A9W3BQJ3_BIOGL</name>
<feature type="transmembrane region" description="Helical" evidence="1">
    <location>
        <begin position="170"/>
        <end position="192"/>
    </location>
</feature>
<keyword evidence="1" id="KW-0472">Membrane</keyword>
<feature type="signal peptide" evidence="2">
    <location>
        <begin position="1"/>
        <end position="19"/>
    </location>
</feature>
<keyword evidence="1" id="KW-0812">Transmembrane</keyword>
<organism evidence="3 4">
    <name type="scientific">Biomphalaria glabrata</name>
    <name type="common">Bloodfluke planorb</name>
    <name type="synonym">Freshwater snail</name>
    <dbReference type="NCBI Taxonomy" id="6526"/>
    <lineage>
        <taxon>Eukaryota</taxon>
        <taxon>Metazoa</taxon>
        <taxon>Spiralia</taxon>
        <taxon>Lophotrochozoa</taxon>
        <taxon>Mollusca</taxon>
        <taxon>Gastropoda</taxon>
        <taxon>Heterobranchia</taxon>
        <taxon>Euthyneura</taxon>
        <taxon>Panpulmonata</taxon>
        <taxon>Hygrophila</taxon>
        <taxon>Lymnaeoidea</taxon>
        <taxon>Planorbidae</taxon>
        <taxon>Biomphalaria</taxon>
    </lineage>
</organism>
<dbReference type="GeneID" id="129929009"/>
<evidence type="ECO:0000256" key="2">
    <source>
        <dbReference type="SAM" id="SignalP"/>
    </source>
</evidence>
<dbReference type="Proteomes" id="UP001165740">
    <property type="component" value="Chromosome 11"/>
</dbReference>
<proteinExistence type="predicted"/>
<dbReference type="RefSeq" id="XP_055901704.1">
    <property type="nucleotide sequence ID" value="XM_056045729.1"/>
</dbReference>
<keyword evidence="3" id="KW-1185">Reference proteome</keyword>
<evidence type="ECO:0000313" key="3">
    <source>
        <dbReference type="Proteomes" id="UP001165740"/>
    </source>
</evidence>
<dbReference type="AlphaFoldDB" id="A0A9W3BQJ3"/>
<feature type="chain" id="PRO_5040907971" evidence="2">
    <location>
        <begin position="20"/>
        <end position="221"/>
    </location>
</feature>
<evidence type="ECO:0000256" key="1">
    <source>
        <dbReference type="SAM" id="Phobius"/>
    </source>
</evidence>
<sequence length="221" mass="23923">MTSSLSLLKILALVSVCHSIPELTISIVNPELDATLDTKLPAELISKLYTTLCESGGSHNIVRIKTEDGRSGIIEEGQRLNTNSRFVTSCMFEDSPPNKTCSFCEANRACVAEIRSSCSPSDMRSMQYVDVTLSTSFGELVVDNCEVLCQQKWFRGDEPIVSASSSISDLAVGLVAGVIVLASLLVAGAVICKIKDSKSVREEYNDNHFTHSTSCSSNEIM</sequence>